<reference evidence="1 2" key="1">
    <citation type="submission" date="2018-03" db="EMBL/GenBank/DDBJ databases">
        <title>Actinopolyspora mortivallis from Sahara, screening for active biomolecules.</title>
        <authorList>
            <person name="Selama O."/>
            <person name="Wellington E.M.H."/>
            <person name="Hacene H."/>
        </authorList>
    </citation>
    <scope>NUCLEOTIDE SEQUENCE [LARGE SCALE GENOMIC DNA]</scope>
    <source>
        <strain evidence="1 2">M5A</strain>
    </source>
</reference>
<dbReference type="PANTHER" id="PTHR39217">
    <property type="match status" value="1"/>
</dbReference>
<evidence type="ECO:0008006" key="3">
    <source>
        <dbReference type="Google" id="ProtNLM"/>
    </source>
</evidence>
<name>A0A2T0GSX7_ACTMO</name>
<dbReference type="SUPFAM" id="SSF56059">
    <property type="entry name" value="Glutathione synthetase ATP-binding domain-like"/>
    <property type="match status" value="1"/>
</dbReference>
<dbReference type="InParanoid" id="A0A2T0GSX7"/>
<dbReference type="STRING" id="1050202.GCA_000384035_00507"/>
<dbReference type="RefSeq" id="WP_106114902.1">
    <property type="nucleotide sequence ID" value="NZ_PVSR01000039.1"/>
</dbReference>
<dbReference type="InterPro" id="IPR053191">
    <property type="entry name" value="DcsG_Biosynth_Enzyme"/>
</dbReference>
<evidence type="ECO:0000313" key="2">
    <source>
        <dbReference type="Proteomes" id="UP000239352"/>
    </source>
</evidence>
<organism evidence="1 2">
    <name type="scientific">Actinopolyspora mortivallis</name>
    <dbReference type="NCBI Taxonomy" id="33906"/>
    <lineage>
        <taxon>Bacteria</taxon>
        <taxon>Bacillati</taxon>
        <taxon>Actinomycetota</taxon>
        <taxon>Actinomycetes</taxon>
        <taxon>Actinopolysporales</taxon>
        <taxon>Actinopolysporaceae</taxon>
        <taxon>Actinopolyspora</taxon>
    </lineage>
</organism>
<dbReference type="EMBL" id="PVSR01000039">
    <property type="protein sequence ID" value="PRW62191.1"/>
    <property type="molecule type" value="Genomic_DNA"/>
</dbReference>
<proteinExistence type="predicted"/>
<sequence>MRSVALVTDRESLPVDYDMPLLSEACQEVGVKTEVCDWKEPSTDWSRFDAVLLRSPWTYMDRPCEFLEWCERVTEVTHLHNSLPVVRWNCDKRYLKDLAAGGVPTVPTRFVGPGVDPLSAVREFFSAHPDTEEVVEKPTIGAYSKNVRRFSRSQIAEAAAHVERLVGNGGHVMMQPYMDSVDRNSETNLSCFGGVHSHAISKSAMLLPDGTVNVPTFESRGARHADEDELAVAEAALRAAQAHLELENPPLYGRVDLVRGDDGKPLVLELELCEPSLNLPFAEGSALRFARALLERLDSRVSRAGNR</sequence>
<dbReference type="AlphaFoldDB" id="A0A2T0GSX7"/>
<gene>
    <name evidence="1" type="ORF">CEP50_16820</name>
</gene>
<evidence type="ECO:0000313" key="1">
    <source>
        <dbReference type="EMBL" id="PRW62191.1"/>
    </source>
</evidence>
<dbReference type="Proteomes" id="UP000239352">
    <property type="component" value="Unassembled WGS sequence"/>
</dbReference>
<keyword evidence="2" id="KW-1185">Reference proteome</keyword>
<protein>
    <recommendedName>
        <fullName evidence="3">ATP-grasp domain-containing protein</fullName>
    </recommendedName>
</protein>
<dbReference type="PANTHER" id="PTHR39217:SF1">
    <property type="entry name" value="GLUTATHIONE SYNTHETASE"/>
    <property type="match status" value="1"/>
</dbReference>
<comment type="caution">
    <text evidence="1">The sequence shown here is derived from an EMBL/GenBank/DDBJ whole genome shotgun (WGS) entry which is preliminary data.</text>
</comment>
<accession>A0A2T0GSX7</accession>